<gene>
    <name evidence="1" type="ORF">NIES2119_12945</name>
</gene>
<proteinExistence type="predicted"/>
<reference evidence="1 2" key="1">
    <citation type="submission" date="2016-11" db="EMBL/GenBank/DDBJ databases">
        <title>Draft Genome Sequences of Nine Cyanobacterial Strains from Diverse Habitats.</title>
        <authorList>
            <person name="Zhu T."/>
            <person name="Hou S."/>
            <person name="Lu X."/>
            <person name="Hess W.R."/>
        </authorList>
    </citation>
    <scope>NUCLEOTIDE SEQUENCE [LARGE SCALE GENOMIC DNA]</scope>
    <source>
        <strain evidence="1 2">IAM M-71</strain>
    </source>
</reference>
<evidence type="ECO:0000313" key="1">
    <source>
        <dbReference type="EMBL" id="OKH37607.1"/>
    </source>
</evidence>
<dbReference type="STRING" id="454136.NIES2119_12945"/>
<sequence length="260" mass="31084">MPRRLRLVDQLFIPFGRPKWKIKEINIVKVSPDGTYIESNTPFVHIDKKENRPLQIADFWEVIPDQLFESLVSISPHFDRFDRDKSSDISQKALTEFENRYEMIRDYLKNRCETGSIYEKKFLDIYFDYWRECASEEGADIMYVSNCLRPLLPLPQAHLYLEDDLDERTYMQKVDFAFWTGNQIIALEIDSDTKLLPEIVRRDRRYRNSGVEVVHILNSEIEEFMSSVMNLLPKELKSIEFLIQLPYRSPYIQNFDVDRY</sequence>
<dbReference type="EMBL" id="MRCE01000011">
    <property type="protein sequence ID" value="OKH37607.1"/>
    <property type="molecule type" value="Genomic_DNA"/>
</dbReference>
<dbReference type="AlphaFoldDB" id="A0A1U7IK62"/>
<dbReference type="RefSeq" id="WP_073593895.1">
    <property type="nucleotide sequence ID" value="NZ_MRCE01000011.1"/>
</dbReference>
<organism evidence="1 2">
    <name type="scientific">[Phormidium ambiguum] IAM M-71</name>
    <dbReference type="NCBI Taxonomy" id="454136"/>
    <lineage>
        <taxon>Bacteria</taxon>
        <taxon>Bacillati</taxon>
        <taxon>Cyanobacteriota</taxon>
        <taxon>Cyanophyceae</taxon>
        <taxon>Oscillatoriophycideae</taxon>
        <taxon>Aerosakkonematales</taxon>
        <taxon>Aerosakkonemataceae</taxon>
        <taxon>Floridanema</taxon>
    </lineage>
</organism>
<evidence type="ECO:0000313" key="2">
    <source>
        <dbReference type="Proteomes" id="UP000185860"/>
    </source>
</evidence>
<name>A0A1U7IK62_9CYAN</name>
<accession>A0A1U7IK62</accession>
<dbReference type="Proteomes" id="UP000185860">
    <property type="component" value="Unassembled WGS sequence"/>
</dbReference>
<protein>
    <submittedName>
        <fullName evidence="1">Uncharacterized protein</fullName>
    </submittedName>
</protein>
<comment type="caution">
    <text evidence="1">The sequence shown here is derived from an EMBL/GenBank/DDBJ whole genome shotgun (WGS) entry which is preliminary data.</text>
</comment>